<keyword evidence="1" id="KW-0472">Membrane</keyword>
<evidence type="ECO:0000256" key="1">
    <source>
        <dbReference type="SAM" id="Phobius"/>
    </source>
</evidence>
<evidence type="ECO:0000313" key="3">
    <source>
        <dbReference type="Proteomes" id="UP000199594"/>
    </source>
</evidence>
<dbReference type="AlphaFoldDB" id="A0A1I7A5E8"/>
<name>A0A1I7A5E8_9GAMM</name>
<proteinExistence type="predicted"/>
<protein>
    <recommendedName>
        <fullName evidence="4">DUF2784 domain-containing protein</fullName>
    </recommendedName>
</protein>
<dbReference type="Pfam" id="PF10861">
    <property type="entry name" value="DUF2784"/>
    <property type="match status" value="1"/>
</dbReference>
<gene>
    <name evidence="2" type="ORF">SAMN04487956_11534</name>
</gene>
<keyword evidence="1" id="KW-0812">Transmembrane</keyword>
<feature type="transmembrane region" description="Helical" evidence="1">
    <location>
        <begin position="108"/>
        <end position="127"/>
    </location>
</feature>
<accession>A0A1I7A5E8</accession>
<organism evidence="2 3">
    <name type="scientific">Halomonas saccharevitans</name>
    <dbReference type="NCBI Taxonomy" id="416872"/>
    <lineage>
        <taxon>Bacteria</taxon>
        <taxon>Pseudomonadati</taxon>
        <taxon>Pseudomonadota</taxon>
        <taxon>Gammaproteobacteria</taxon>
        <taxon>Oceanospirillales</taxon>
        <taxon>Halomonadaceae</taxon>
        <taxon>Halomonas</taxon>
    </lineage>
</organism>
<feature type="transmembrane region" description="Helical" evidence="1">
    <location>
        <begin position="85"/>
        <end position="102"/>
    </location>
</feature>
<dbReference type="RefSeq" id="WP_089849109.1">
    <property type="nucleotide sequence ID" value="NZ_FPAQ01000015.1"/>
</dbReference>
<reference evidence="2 3" key="1">
    <citation type="submission" date="2016-10" db="EMBL/GenBank/DDBJ databases">
        <authorList>
            <person name="de Groot N.N."/>
        </authorList>
    </citation>
    <scope>NUCLEOTIDE SEQUENCE [LARGE SCALE GENOMIC DNA]</scope>
    <source>
        <strain evidence="2 3">CGMCC 1.6493</strain>
    </source>
</reference>
<sequence length="141" mass="16072">METRLLYSLAADAILVVHAAFVLFVVLGLALTLVGKGRAWHWVRHPGFRLAHLVAIGIVVLQAWLGALCPLTAWEMALREKAGDVVYAGSFIAYWLHELLYYQAPAWVFTIVYTLFAGLVILSWFWVRPRPFRRKGRHDAR</sequence>
<evidence type="ECO:0008006" key="4">
    <source>
        <dbReference type="Google" id="ProtNLM"/>
    </source>
</evidence>
<evidence type="ECO:0000313" key="2">
    <source>
        <dbReference type="EMBL" id="SFT70159.1"/>
    </source>
</evidence>
<dbReference type="OrthoDB" id="370375at2"/>
<feature type="transmembrane region" description="Helical" evidence="1">
    <location>
        <begin position="7"/>
        <end position="30"/>
    </location>
</feature>
<dbReference type="InterPro" id="IPR021218">
    <property type="entry name" value="DUF2784"/>
</dbReference>
<dbReference type="EMBL" id="FPAQ01000015">
    <property type="protein sequence ID" value="SFT70159.1"/>
    <property type="molecule type" value="Genomic_DNA"/>
</dbReference>
<feature type="transmembrane region" description="Helical" evidence="1">
    <location>
        <begin position="50"/>
        <end position="73"/>
    </location>
</feature>
<dbReference type="Proteomes" id="UP000199594">
    <property type="component" value="Unassembled WGS sequence"/>
</dbReference>
<keyword evidence="1" id="KW-1133">Transmembrane helix</keyword>